<name>A0ABT5B0F0_9BACT</name>
<keyword evidence="13 14" id="KW-0739">Sodium transport</keyword>
<dbReference type="EC" id="7.2.1.1" evidence="14"/>
<comment type="function">
    <text evidence="14">NQR complex catalyzes the reduction of ubiquinone-1 to ubiquinol by two successive reactions, coupled with the transport of Na(+) ions from the cytoplasm to the periplasm. NqrA to NqrE are probably involved in the second step, the conversion of ubisemiquinone to ubiquinol.</text>
</comment>
<keyword evidence="6 14" id="KW-1278">Translocase</keyword>
<comment type="subunit">
    <text evidence="14">Composed of six subunits; NqrA, NqrB, NqrC, NqrD, NqrE and NqrF.</text>
</comment>
<feature type="transmembrane region" description="Helical" evidence="14">
    <location>
        <begin position="147"/>
        <end position="167"/>
    </location>
</feature>
<keyword evidence="16" id="KW-1185">Reference proteome</keyword>
<evidence type="ECO:0000256" key="4">
    <source>
        <dbReference type="ARBA" id="ARBA00022519"/>
    </source>
</evidence>
<dbReference type="Proteomes" id="UP001217838">
    <property type="component" value="Unassembled WGS sequence"/>
</dbReference>
<evidence type="ECO:0000256" key="7">
    <source>
        <dbReference type="ARBA" id="ARBA00022989"/>
    </source>
</evidence>
<proteinExistence type="inferred from homology"/>
<organism evidence="15 16">
    <name type="scientific">Nannocystis radixulma</name>
    <dbReference type="NCBI Taxonomy" id="2995305"/>
    <lineage>
        <taxon>Bacteria</taxon>
        <taxon>Pseudomonadati</taxon>
        <taxon>Myxococcota</taxon>
        <taxon>Polyangia</taxon>
        <taxon>Nannocystales</taxon>
        <taxon>Nannocystaceae</taxon>
        <taxon>Nannocystis</taxon>
    </lineage>
</organism>
<keyword evidence="7 14" id="KW-1133">Transmembrane helix</keyword>
<evidence type="ECO:0000256" key="2">
    <source>
        <dbReference type="ARBA" id="ARBA00022448"/>
    </source>
</evidence>
<dbReference type="Pfam" id="PF02508">
    <property type="entry name" value="Rnf-Nqr"/>
    <property type="match status" value="1"/>
</dbReference>
<evidence type="ECO:0000256" key="8">
    <source>
        <dbReference type="ARBA" id="ARBA00023027"/>
    </source>
</evidence>
<evidence type="ECO:0000256" key="13">
    <source>
        <dbReference type="ARBA" id="ARBA00023201"/>
    </source>
</evidence>
<keyword evidence="2 14" id="KW-0813">Transport</keyword>
<dbReference type="PIRSF" id="PIRSF006102">
    <property type="entry name" value="NQR_DE"/>
    <property type="match status" value="1"/>
</dbReference>
<feature type="transmembrane region" description="Helical" evidence="14">
    <location>
        <begin position="12"/>
        <end position="32"/>
    </location>
</feature>
<dbReference type="InterPro" id="IPR010967">
    <property type="entry name" value="NqrE"/>
</dbReference>
<gene>
    <name evidence="14 15" type="primary">nqrE</name>
    <name evidence="15" type="ORF">POL58_07520</name>
</gene>
<keyword evidence="3 14" id="KW-1003">Cell membrane</keyword>
<keyword evidence="5 14" id="KW-0812">Transmembrane</keyword>
<feature type="transmembrane region" description="Helical" evidence="14">
    <location>
        <begin position="84"/>
        <end position="105"/>
    </location>
</feature>
<keyword evidence="9 14" id="KW-0915">Sodium</keyword>
<feature type="transmembrane region" description="Helical" evidence="14">
    <location>
        <begin position="179"/>
        <end position="203"/>
    </location>
</feature>
<accession>A0ABT5B0F0</accession>
<comment type="catalytic activity">
    <reaction evidence="14">
        <text>a ubiquinone + n Na(+)(in) + NADH + H(+) = a ubiquinol + n Na(+)(out) + NAD(+)</text>
        <dbReference type="Rhea" id="RHEA:47748"/>
        <dbReference type="Rhea" id="RHEA-COMP:9565"/>
        <dbReference type="Rhea" id="RHEA-COMP:9566"/>
        <dbReference type="ChEBI" id="CHEBI:15378"/>
        <dbReference type="ChEBI" id="CHEBI:16389"/>
        <dbReference type="ChEBI" id="CHEBI:17976"/>
        <dbReference type="ChEBI" id="CHEBI:29101"/>
        <dbReference type="ChEBI" id="CHEBI:57540"/>
        <dbReference type="ChEBI" id="CHEBI:57945"/>
        <dbReference type="EC" id="7.2.1.1"/>
    </reaction>
</comment>
<evidence type="ECO:0000256" key="1">
    <source>
        <dbReference type="ARBA" id="ARBA00004127"/>
    </source>
</evidence>
<evidence type="ECO:0000256" key="12">
    <source>
        <dbReference type="ARBA" id="ARBA00023136"/>
    </source>
</evidence>
<evidence type="ECO:0000256" key="10">
    <source>
        <dbReference type="ARBA" id="ARBA00023065"/>
    </source>
</evidence>
<dbReference type="HAMAP" id="MF_00429">
    <property type="entry name" value="NqrE"/>
    <property type="match status" value="1"/>
</dbReference>
<dbReference type="PANTHER" id="PTHR30335:SF1">
    <property type="entry name" value="NA(+)-TRANSLOCATING NADH-QUINONE REDUCTASE SUBUNIT E"/>
    <property type="match status" value="1"/>
</dbReference>
<dbReference type="EMBL" id="JAQNDN010000002">
    <property type="protein sequence ID" value="MDC0667580.1"/>
    <property type="molecule type" value="Genomic_DNA"/>
</dbReference>
<evidence type="ECO:0000256" key="14">
    <source>
        <dbReference type="HAMAP-Rule" id="MF_00429"/>
    </source>
</evidence>
<evidence type="ECO:0000256" key="5">
    <source>
        <dbReference type="ARBA" id="ARBA00022692"/>
    </source>
</evidence>
<keyword evidence="11 14" id="KW-0830">Ubiquinone</keyword>
<dbReference type="InterPro" id="IPR003667">
    <property type="entry name" value="NqrDE/RnfAE"/>
</dbReference>
<protein>
    <recommendedName>
        <fullName evidence="14">Na(+)-translocating NADH-quinone reductase subunit E</fullName>
        <shortName evidence="14">Na(+)-NQR subunit E</shortName>
        <shortName evidence="14">Na(+)-translocating NQR subunit E</shortName>
        <ecNumber evidence="14">7.2.1.1</ecNumber>
    </recommendedName>
    <alternativeName>
        <fullName evidence="14">NQR complex subunit E</fullName>
    </alternativeName>
    <alternativeName>
        <fullName evidence="14">NQR-1 subunit E</fullName>
    </alternativeName>
</protein>
<reference evidence="15 16" key="1">
    <citation type="submission" date="2022-11" db="EMBL/GenBank/DDBJ databases">
        <title>Minimal conservation of predation-associated metabolite biosynthetic gene clusters underscores biosynthetic potential of Myxococcota including descriptions for ten novel species: Archangium lansinium sp. nov., Myxococcus landrumus sp. nov., Nannocystis bai.</title>
        <authorList>
            <person name="Ahearne A."/>
            <person name="Stevens C."/>
            <person name="Dowd S."/>
        </authorList>
    </citation>
    <scope>NUCLEOTIDE SEQUENCE [LARGE SCALE GENOMIC DNA]</scope>
    <source>
        <strain evidence="15 16">NCELM</strain>
    </source>
</reference>
<comment type="subcellular location">
    <subcellularLocation>
        <location evidence="14">Cell membrane</location>
        <topology evidence="14">Multi-pass membrane protein</topology>
    </subcellularLocation>
    <subcellularLocation>
        <location evidence="1">Endomembrane system</location>
        <topology evidence="1">Multi-pass membrane protein</topology>
    </subcellularLocation>
</comment>
<dbReference type="RefSeq" id="WP_267688883.1">
    <property type="nucleotide sequence ID" value="NZ_JAQNDN010000002.1"/>
</dbReference>
<evidence type="ECO:0000256" key="6">
    <source>
        <dbReference type="ARBA" id="ARBA00022967"/>
    </source>
</evidence>
<dbReference type="InterPro" id="IPR050133">
    <property type="entry name" value="NqrDE/RnfAE_oxidrdctase"/>
</dbReference>
<comment type="caution">
    <text evidence="15">The sequence shown here is derived from an EMBL/GenBank/DDBJ whole genome shotgun (WGS) entry which is preliminary data.</text>
</comment>
<dbReference type="NCBIfam" id="TIGR01940">
    <property type="entry name" value="nqrE"/>
    <property type="match status" value="1"/>
</dbReference>
<feature type="transmembrane region" description="Helical" evidence="14">
    <location>
        <begin position="39"/>
        <end position="64"/>
    </location>
</feature>
<feature type="transmembrane region" description="Helical" evidence="14">
    <location>
        <begin position="112"/>
        <end position="135"/>
    </location>
</feature>
<evidence type="ECO:0000256" key="3">
    <source>
        <dbReference type="ARBA" id="ARBA00022475"/>
    </source>
</evidence>
<keyword evidence="8 14" id="KW-0520">NAD</keyword>
<evidence type="ECO:0000313" key="16">
    <source>
        <dbReference type="Proteomes" id="UP001217838"/>
    </source>
</evidence>
<evidence type="ECO:0000256" key="9">
    <source>
        <dbReference type="ARBA" id="ARBA00023053"/>
    </source>
</evidence>
<keyword evidence="10 14" id="KW-0406">Ion transport</keyword>
<evidence type="ECO:0000313" key="15">
    <source>
        <dbReference type="EMBL" id="MDC0667580.1"/>
    </source>
</evidence>
<keyword evidence="4" id="KW-0997">Cell inner membrane</keyword>
<sequence length="205" mass="21939">MLEHYLSLLTKSIFVENMALAFFLGMCSFLAVSKKVETALGLGVAVIFVLAVCVPLNQFFIVALLKEGALAWIHPSFATVDLTFLSFLVQIGSIAAVVQVVEMAVDRYAPALYNALGVFLPLIAVNCAIMGASLFMEQREYTFGEAAVFGLGSGIGWAMAIVALAALREKMRYSNVPEGLRGLGIAFILTGLMAIGFLAFSGIQL</sequence>
<evidence type="ECO:0000256" key="11">
    <source>
        <dbReference type="ARBA" id="ARBA00023075"/>
    </source>
</evidence>
<dbReference type="PANTHER" id="PTHR30335">
    <property type="entry name" value="INTEGRAL MEMBRANE PROTEIN OF SOXR-REDUCING COMPLEX"/>
    <property type="match status" value="1"/>
</dbReference>
<keyword evidence="12 14" id="KW-0472">Membrane</keyword>
<comment type="similarity">
    <text evidence="14">Belongs to the NqrDE/RnfAE family.</text>
</comment>